<dbReference type="EC" id="2.3.2.27" evidence="4"/>
<reference evidence="15 16" key="1">
    <citation type="submission" date="2022-05" db="EMBL/GenBank/DDBJ databases">
        <authorList>
            <consortium name="Genoscope - CEA"/>
            <person name="William W."/>
        </authorList>
    </citation>
    <scope>NUCLEOTIDE SEQUENCE [LARGE SCALE GENOMIC DNA]</scope>
</reference>
<keyword evidence="10" id="KW-0862">Zinc</keyword>
<evidence type="ECO:0000256" key="9">
    <source>
        <dbReference type="ARBA" id="ARBA00022771"/>
    </source>
</evidence>
<dbReference type="PANTHER" id="PTHR22938">
    <property type="entry name" value="ZINC FINGER PROTEIN 598"/>
    <property type="match status" value="1"/>
</dbReference>
<dbReference type="InterPro" id="IPR041888">
    <property type="entry name" value="RING-HC_ZNF598/HEL2"/>
</dbReference>
<gene>
    <name evidence="15" type="ORF">PEVE_00009702</name>
</gene>
<dbReference type="InterPro" id="IPR056437">
    <property type="entry name" value="Znf-C2H2_ZNF598/HEL2"/>
</dbReference>
<comment type="catalytic activity">
    <reaction evidence="1">
        <text>S-ubiquitinyl-[E2 ubiquitin-conjugating enzyme]-L-cysteine + [acceptor protein]-L-lysine = [E2 ubiquitin-conjugating enzyme]-L-cysteine + N(6)-ubiquitinyl-[acceptor protein]-L-lysine.</text>
        <dbReference type="EC" id="2.3.2.27"/>
    </reaction>
</comment>
<feature type="region of interest" description="Disordered" evidence="13">
    <location>
        <begin position="393"/>
        <end position="425"/>
    </location>
</feature>
<feature type="compositionally biased region" description="Low complexity" evidence="13">
    <location>
        <begin position="339"/>
        <end position="353"/>
    </location>
</feature>
<evidence type="ECO:0000256" key="6">
    <source>
        <dbReference type="ARBA" id="ARBA00022553"/>
    </source>
</evidence>
<dbReference type="PANTHER" id="PTHR22938:SF0">
    <property type="entry name" value="E3 UBIQUITIN-PROTEIN LIGASE ZNF598"/>
    <property type="match status" value="1"/>
</dbReference>
<evidence type="ECO:0000313" key="16">
    <source>
        <dbReference type="Proteomes" id="UP001159427"/>
    </source>
</evidence>
<dbReference type="CDD" id="cd16615">
    <property type="entry name" value="RING-HC_ZNF598"/>
    <property type="match status" value="1"/>
</dbReference>
<evidence type="ECO:0000256" key="3">
    <source>
        <dbReference type="ARBA" id="ARBA00004906"/>
    </source>
</evidence>
<comment type="subcellular location">
    <subcellularLocation>
        <location evidence="2">Cytoplasm</location>
    </subcellularLocation>
</comment>
<feature type="region of interest" description="Disordered" evidence="13">
    <location>
        <begin position="591"/>
        <end position="611"/>
    </location>
</feature>
<feature type="compositionally biased region" description="Basic and acidic residues" evidence="13">
    <location>
        <begin position="354"/>
        <end position="366"/>
    </location>
</feature>
<evidence type="ECO:0000313" key="15">
    <source>
        <dbReference type="EMBL" id="CAH3174748.1"/>
    </source>
</evidence>
<feature type="region of interest" description="Disordered" evidence="13">
    <location>
        <begin position="339"/>
        <end position="370"/>
    </location>
</feature>
<dbReference type="InterPro" id="IPR001841">
    <property type="entry name" value="Znf_RING"/>
</dbReference>
<dbReference type="Proteomes" id="UP001159427">
    <property type="component" value="Unassembled WGS sequence"/>
</dbReference>
<comment type="caution">
    <text evidence="15">The sequence shown here is derived from an EMBL/GenBank/DDBJ whole genome shotgun (WGS) entry which is preliminary data.</text>
</comment>
<evidence type="ECO:0000256" key="7">
    <source>
        <dbReference type="ARBA" id="ARBA00022679"/>
    </source>
</evidence>
<comment type="pathway">
    <text evidence="3">Protein modification; protein ubiquitination.</text>
</comment>
<feature type="compositionally biased region" description="Polar residues" evidence="13">
    <location>
        <begin position="410"/>
        <end position="421"/>
    </location>
</feature>
<keyword evidence="8" id="KW-0479">Metal-binding</keyword>
<keyword evidence="7" id="KW-0808">Transferase</keyword>
<evidence type="ECO:0000256" key="4">
    <source>
        <dbReference type="ARBA" id="ARBA00012483"/>
    </source>
</evidence>
<dbReference type="SMART" id="SM00355">
    <property type="entry name" value="ZnF_C2H2"/>
    <property type="match status" value="4"/>
</dbReference>
<keyword evidence="16" id="KW-1185">Reference proteome</keyword>
<evidence type="ECO:0000256" key="8">
    <source>
        <dbReference type="ARBA" id="ARBA00022723"/>
    </source>
</evidence>
<feature type="region of interest" description="Disordered" evidence="13">
    <location>
        <begin position="632"/>
        <end position="654"/>
    </location>
</feature>
<dbReference type="InterPro" id="IPR013087">
    <property type="entry name" value="Znf_C2H2_type"/>
</dbReference>
<evidence type="ECO:0000256" key="11">
    <source>
        <dbReference type="ARBA" id="ARBA00035113"/>
    </source>
</evidence>
<evidence type="ECO:0000256" key="13">
    <source>
        <dbReference type="SAM" id="MobiDB-lite"/>
    </source>
</evidence>
<evidence type="ECO:0000256" key="10">
    <source>
        <dbReference type="ARBA" id="ARBA00022833"/>
    </source>
</evidence>
<comment type="similarity">
    <text evidence="11">Belongs to the ZNF598/HEL2 family.</text>
</comment>
<dbReference type="InterPro" id="IPR057634">
    <property type="entry name" value="PAH_ZNF598/HEL2"/>
</dbReference>
<proteinExistence type="inferred from homology"/>
<keyword evidence="5" id="KW-0963">Cytoplasm</keyword>
<feature type="region of interest" description="Disordered" evidence="13">
    <location>
        <begin position="302"/>
        <end position="327"/>
    </location>
</feature>
<dbReference type="Pfam" id="PF25447">
    <property type="entry name" value="RING_ZNF598"/>
    <property type="match status" value="1"/>
</dbReference>
<keyword evidence="9 12" id="KW-0863">Zinc-finger</keyword>
<evidence type="ECO:0000256" key="1">
    <source>
        <dbReference type="ARBA" id="ARBA00000900"/>
    </source>
</evidence>
<dbReference type="Pfam" id="PF23230">
    <property type="entry name" value="zf-C2H2_13"/>
    <property type="match status" value="1"/>
</dbReference>
<protein>
    <recommendedName>
        <fullName evidence="4">RING-type E3 ubiquitin transferase</fullName>
        <ecNumber evidence="4">2.3.2.27</ecNumber>
    </recommendedName>
</protein>
<dbReference type="PROSITE" id="PS50089">
    <property type="entry name" value="ZF_RING_2"/>
    <property type="match status" value="1"/>
</dbReference>
<evidence type="ECO:0000259" key="14">
    <source>
        <dbReference type="PROSITE" id="PS50089"/>
    </source>
</evidence>
<evidence type="ECO:0000256" key="2">
    <source>
        <dbReference type="ARBA" id="ARBA00004496"/>
    </source>
</evidence>
<accession>A0ABN8RAA4</accession>
<evidence type="ECO:0000256" key="5">
    <source>
        <dbReference type="ARBA" id="ARBA00022490"/>
    </source>
</evidence>
<dbReference type="Pfam" id="PF23202">
    <property type="entry name" value="PAH_ZNF598"/>
    <property type="match status" value="1"/>
</dbReference>
<evidence type="ECO:0000256" key="12">
    <source>
        <dbReference type="PROSITE-ProRule" id="PRU00175"/>
    </source>
</evidence>
<sequence>MSSKGVRKDSVCLCVVCCEDVEFYAVGSCDHPVCHKCCVRMRVLCKETYCPICRADLIQVFLTREKTSYDKLLARRNSFVSDKRPGILYQNKEIKASVKQLMEHRCPFCPNRAPERYFERLRDHVKREHGKFYCDLCVAHLRKFSFEFKAYTRSDLATHRRIGDKDDKSHKGHPLCEFCDERFLDNDELHKHLRKDHFWCHFCERDGSQDYFPNYQNLRIHFRDFHFLCEEGDCVNEKFTSVFRTKVDFQAHRAAKHSGNLSKAQARQARQLEVDITFAPRPRPQANQGAIITGRDYAEVRASEQRIRKRDKGVNRGSASADNRNEKLDLQTAMALSLSKENPSELPSPSSKPQEPKKHKSEDRGNNGEFTANINETAAALAHFPVLAGSQEVSSVVDKSKETKKTTTSYSYGQAANASSLHSKDDFPSLEASAQLQEQPHTIPPGFAAAARQPPLLSVPQKTSRTKPPPGFQAFSQIAKGKVKENIAPVEDTTVSKPEVKTSNSKQERNQMLIEKIRGLLGYDKTKFDEFKAVSGKFRKGDCSAAEYYAHCCELFATNFSQVFLELVDLLPDEERKNELLSVHQDAKIKAKRESSSRGKVGKASKKAPGVWHSEGTAWNVGIQSNGVSEMEFPSLPASSKKSLQPSYKPPKSATVLKQAWIRGK</sequence>
<dbReference type="InterPro" id="IPR044288">
    <property type="entry name" value="ZNF598/HEL2"/>
</dbReference>
<name>A0ABN8RAA4_9CNID</name>
<dbReference type="PROSITE" id="PS00028">
    <property type="entry name" value="ZINC_FINGER_C2H2_1"/>
    <property type="match status" value="1"/>
</dbReference>
<feature type="domain" description="RING-type" evidence="14">
    <location>
        <begin position="14"/>
        <end position="54"/>
    </location>
</feature>
<organism evidence="15 16">
    <name type="scientific">Porites evermanni</name>
    <dbReference type="NCBI Taxonomy" id="104178"/>
    <lineage>
        <taxon>Eukaryota</taxon>
        <taxon>Metazoa</taxon>
        <taxon>Cnidaria</taxon>
        <taxon>Anthozoa</taxon>
        <taxon>Hexacorallia</taxon>
        <taxon>Scleractinia</taxon>
        <taxon>Fungiina</taxon>
        <taxon>Poritidae</taxon>
        <taxon>Porites</taxon>
    </lineage>
</organism>
<feature type="compositionally biased region" description="Polar residues" evidence="13">
    <location>
        <begin position="637"/>
        <end position="646"/>
    </location>
</feature>
<keyword evidence="6" id="KW-0597">Phosphoprotein</keyword>
<dbReference type="EMBL" id="CALNXI010001678">
    <property type="protein sequence ID" value="CAH3174748.1"/>
    <property type="molecule type" value="Genomic_DNA"/>
</dbReference>